<reference evidence="2" key="1">
    <citation type="submission" date="2016-11" db="EMBL/GenBank/DDBJ databases">
        <authorList>
            <person name="Varghese N."/>
            <person name="Submissions S."/>
        </authorList>
    </citation>
    <scope>NUCLEOTIDE SEQUENCE [LARGE SCALE GENOMIC DNA]</scope>
    <source>
        <strain evidence="2">DSM 18569</strain>
    </source>
</reference>
<dbReference type="EMBL" id="FRAS01000012">
    <property type="protein sequence ID" value="SHL26955.1"/>
    <property type="molecule type" value="Genomic_DNA"/>
</dbReference>
<dbReference type="STRING" id="1121959.SAMN02746009_02461"/>
<dbReference type="Proteomes" id="UP000183947">
    <property type="component" value="Unassembled WGS sequence"/>
</dbReference>
<keyword evidence="2" id="KW-1185">Reference proteome</keyword>
<accession>A0A1M6Z996</accession>
<evidence type="ECO:0000313" key="2">
    <source>
        <dbReference type="Proteomes" id="UP000183947"/>
    </source>
</evidence>
<dbReference type="AlphaFoldDB" id="A0A1M6Z996"/>
<sequence length="234" mass="24377">MSPGFVASTQPSAIDQVLAPTPFTPQPLPAATAGGLVGFLNLYCLPVEYLLADPATDGSTILGNLQLAPNTGWYELKVTQNTIKFDETPKAARGVTTYATKVNATRAQNGDEGAAIWALQGRRCLVMLRDMAGRLRLVGSRESFLVFRSGSEGSSPSARAGIDLQFTGELSRPAVYYAGALPLVGGGVLSGSTGAATGTGSVTVKNRKGELMATVQAGQTIIIKSGFRVALQIQ</sequence>
<proteinExistence type="predicted"/>
<gene>
    <name evidence="1" type="ORF">SAMN02746009_02461</name>
</gene>
<name>A0A1M6Z996_9BACT</name>
<protein>
    <submittedName>
        <fullName evidence="1">Uncharacterized protein</fullName>
    </submittedName>
</protein>
<organism evidence="1 2">
    <name type="scientific">Hymenobacter psychrotolerans DSM 18569</name>
    <dbReference type="NCBI Taxonomy" id="1121959"/>
    <lineage>
        <taxon>Bacteria</taxon>
        <taxon>Pseudomonadati</taxon>
        <taxon>Bacteroidota</taxon>
        <taxon>Cytophagia</taxon>
        <taxon>Cytophagales</taxon>
        <taxon>Hymenobacteraceae</taxon>
        <taxon>Hymenobacter</taxon>
    </lineage>
</organism>
<evidence type="ECO:0000313" key="1">
    <source>
        <dbReference type="EMBL" id="SHL26955.1"/>
    </source>
</evidence>